<dbReference type="Proteomes" id="UP000322887">
    <property type="component" value="Chromosome"/>
</dbReference>
<keyword evidence="1" id="KW-0812">Transmembrane</keyword>
<evidence type="ECO:0000313" key="3">
    <source>
        <dbReference type="Proteomes" id="UP000322887"/>
    </source>
</evidence>
<gene>
    <name evidence="2" type="ORF">GmarT_34390</name>
</gene>
<feature type="transmembrane region" description="Helical" evidence="1">
    <location>
        <begin position="12"/>
        <end position="35"/>
    </location>
</feature>
<evidence type="ECO:0000256" key="1">
    <source>
        <dbReference type="SAM" id="Phobius"/>
    </source>
</evidence>
<protein>
    <submittedName>
        <fullName evidence="2">Uncharacterized protein</fullName>
    </submittedName>
</protein>
<dbReference type="EMBL" id="CP042910">
    <property type="protein sequence ID" value="QEG17557.1"/>
    <property type="molecule type" value="Genomic_DNA"/>
</dbReference>
<proteinExistence type="predicted"/>
<reference evidence="2 3" key="1">
    <citation type="submission" date="2019-08" db="EMBL/GenBank/DDBJ databases">
        <title>Deep-cultivation of Planctomycetes and their phenomic and genomic characterization uncovers novel biology.</title>
        <authorList>
            <person name="Wiegand S."/>
            <person name="Jogler M."/>
            <person name="Boedeker C."/>
            <person name="Pinto D."/>
            <person name="Vollmers J."/>
            <person name="Rivas-Marin E."/>
            <person name="Kohn T."/>
            <person name="Peeters S.H."/>
            <person name="Heuer A."/>
            <person name="Rast P."/>
            <person name="Oberbeckmann S."/>
            <person name="Bunk B."/>
            <person name="Jeske O."/>
            <person name="Meyerdierks A."/>
            <person name="Storesund J.E."/>
            <person name="Kallscheuer N."/>
            <person name="Luecker S."/>
            <person name="Lage O.M."/>
            <person name="Pohl T."/>
            <person name="Merkel B.J."/>
            <person name="Hornburger P."/>
            <person name="Mueller R.-W."/>
            <person name="Bruemmer F."/>
            <person name="Labrenz M."/>
            <person name="Spormann A.M."/>
            <person name="Op den Camp H."/>
            <person name="Overmann J."/>
            <person name="Amann R."/>
            <person name="Jetten M.S.M."/>
            <person name="Mascher T."/>
            <person name="Medema M.H."/>
            <person name="Devos D.P."/>
            <person name="Kaster A.-K."/>
            <person name="Ovreas L."/>
            <person name="Rohde M."/>
            <person name="Galperin M.Y."/>
            <person name="Jogler C."/>
        </authorList>
    </citation>
    <scope>NUCLEOTIDE SEQUENCE [LARGE SCALE GENOMIC DNA]</scope>
    <source>
        <strain evidence="2 3">DSM 8797</strain>
    </source>
</reference>
<sequence>MEQQHHRSFQLLYFFCLLAGWFCLSLIYESPLIWIQNNFILLRADNVNQGPALV</sequence>
<evidence type="ECO:0000313" key="2">
    <source>
        <dbReference type="EMBL" id="QEG17557.1"/>
    </source>
</evidence>
<name>A0ABX5YPS4_9PLAN</name>
<keyword evidence="3" id="KW-1185">Reference proteome</keyword>
<keyword evidence="1" id="KW-0472">Membrane</keyword>
<accession>A0ABX5YPS4</accession>
<keyword evidence="1" id="KW-1133">Transmembrane helix</keyword>
<organism evidence="2 3">
    <name type="scientific">Gimesia maris</name>
    <dbReference type="NCBI Taxonomy" id="122"/>
    <lineage>
        <taxon>Bacteria</taxon>
        <taxon>Pseudomonadati</taxon>
        <taxon>Planctomycetota</taxon>
        <taxon>Planctomycetia</taxon>
        <taxon>Planctomycetales</taxon>
        <taxon>Planctomycetaceae</taxon>
        <taxon>Gimesia</taxon>
    </lineage>
</organism>